<keyword evidence="9" id="KW-1185">Reference proteome</keyword>
<comment type="cofactor">
    <cofactor evidence="1">
        <name>pyridoxal 5'-phosphate</name>
        <dbReference type="ChEBI" id="CHEBI:597326"/>
    </cofactor>
</comment>
<dbReference type="Pfam" id="PF00266">
    <property type="entry name" value="Aminotran_5"/>
    <property type="match status" value="1"/>
</dbReference>
<evidence type="ECO:0000313" key="9">
    <source>
        <dbReference type="Proteomes" id="UP001305702"/>
    </source>
</evidence>
<comment type="similarity">
    <text evidence="2">Belongs to the class-V pyridoxal-phosphate-dependent aminotransferase family. Csd subfamily.</text>
</comment>
<dbReference type="KEGG" id="paun:MJA45_28540"/>
<evidence type="ECO:0000256" key="5">
    <source>
        <dbReference type="ARBA" id="ARBA00022898"/>
    </source>
</evidence>
<gene>
    <name evidence="8" type="ORF">MJA45_28540</name>
</gene>
<dbReference type="InterPro" id="IPR015424">
    <property type="entry name" value="PyrdxlP-dep_Trfase"/>
</dbReference>
<organism evidence="8 9">
    <name type="scientific">Paenibacillus aurantius</name>
    <dbReference type="NCBI Taxonomy" id="2918900"/>
    <lineage>
        <taxon>Bacteria</taxon>
        <taxon>Bacillati</taxon>
        <taxon>Bacillota</taxon>
        <taxon>Bacilli</taxon>
        <taxon>Bacillales</taxon>
        <taxon>Paenibacillaceae</taxon>
        <taxon>Paenibacillus</taxon>
    </lineage>
</organism>
<evidence type="ECO:0000259" key="7">
    <source>
        <dbReference type="Pfam" id="PF00266"/>
    </source>
</evidence>
<evidence type="ECO:0000256" key="2">
    <source>
        <dbReference type="ARBA" id="ARBA00010447"/>
    </source>
</evidence>
<dbReference type="PANTHER" id="PTHR43586:SF4">
    <property type="entry name" value="ISOPENICILLIN N EPIMERASE"/>
    <property type="match status" value="1"/>
</dbReference>
<comment type="catalytic activity">
    <reaction evidence="6">
        <text>(sulfur carrier)-H + L-cysteine = (sulfur carrier)-SH + L-alanine</text>
        <dbReference type="Rhea" id="RHEA:43892"/>
        <dbReference type="Rhea" id="RHEA-COMP:14737"/>
        <dbReference type="Rhea" id="RHEA-COMP:14739"/>
        <dbReference type="ChEBI" id="CHEBI:29917"/>
        <dbReference type="ChEBI" id="CHEBI:35235"/>
        <dbReference type="ChEBI" id="CHEBI:57972"/>
        <dbReference type="ChEBI" id="CHEBI:64428"/>
        <dbReference type="EC" id="2.8.1.7"/>
    </reaction>
</comment>
<evidence type="ECO:0000313" key="8">
    <source>
        <dbReference type="EMBL" id="WNQ11495.1"/>
    </source>
</evidence>
<evidence type="ECO:0000256" key="6">
    <source>
        <dbReference type="ARBA" id="ARBA00050776"/>
    </source>
</evidence>
<dbReference type="PANTHER" id="PTHR43586">
    <property type="entry name" value="CYSTEINE DESULFURASE"/>
    <property type="match status" value="1"/>
</dbReference>
<keyword evidence="8" id="KW-0032">Aminotransferase</keyword>
<keyword evidence="5" id="KW-0663">Pyridoxal phosphate</keyword>
<evidence type="ECO:0000256" key="4">
    <source>
        <dbReference type="ARBA" id="ARBA00022679"/>
    </source>
</evidence>
<feature type="domain" description="Aminotransferase class V" evidence="7">
    <location>
        <begin position="5"/>
        <end position="372"/>
    </location>
</feature>
<dbReference type="GO" id="GO:0031071">
    <property type="term" value="F:cysteine desulfurase activity"/>
    <property type="evidence" value="ECO:0007669"/>
    <property type="project" value="UniProtKB-EC"/>
</dbReference>
<dbReference type="SUPFAM" id="SSF53383">
    <property type="entry name" value="PLP-dependent transferases"/>
    <property type="match status" value="1"/>
</dbReference>
<dbReference type="InterPro" id="IPR015421">
    <property type="entry name" value="PyrdxlP-dep_Trfase_major"/>
</dbReference>
<protein>
    <recommendedName>
        <fullName evidence="3">cysteine desulfurase</fullName>
        <ecNumber evidence="3">2.8.1.7</ecNumber>
    </recommendedName>
</protein>
<dbReference type="RefSeq" id="WP_315605271.1">
    <property type="nucleotide sequence ID" value="NZ_CP130318.1"/>
</dbReference>
<dbReference type="EMBL" id="CP130318">
    <property type="protein sequence ID" value="WNQ11495.1"/>
    <property type="molecule type" value="Genomic_DNA"/>
</dbReference>
<dbReference type="EC" id="2.8.1.7" evidence="3"/>
<dbReference type="CDD" id="cd06453">
    <property type="entry name" value="SufS_like"/>
    <property type="match status" value="1"/>
</dbReference>
<dbReference type="InterPro" id="IPR016454">
    <property type="entry name" value="Cysteine_dSase"/>
</dbReference>
<dbReference type="NCBIfam" id="TIGR01977">
    <property type="entry name" value="am_tr_V_EF2568"/>
    <property type="match status" value="1"/>
</dbReference>
<dbReference type="GO" id="GO:0006534">
    <property type="term" value="P:cysteine metabolic process"/>
    <property type="evidence" value="ECO:0007669"/>
    <property type="project" value="InterPro"/>
</dbReference>
<name>A0AA96LG65_9BACL</name>
<proteinExistence type="inferred from homology"/>
<dbReference type="Proteomes" id="UP001305702">
    <property type="component" value="Chromosome"/>
</dbReference>
<dbReference type="InterPro" id="IPR015422">
    <property type="entry name" value="PyrdxlP-dep_Trfase_small"/>
</dbReference>
<dbReference type="AlphaFoldDB" id="A0AA96LG65"/>
<dbReference type="InterPro" id="IPR000192">
    <property type="entry name" value="Aminotrans_V_dom"/>
</dbReference>
<accession>A0AA96LG65</accession>
<dbReference type="GO" id="GO:0008483">
    <property type="term" value="F:transaminase activity"/>
    <property type="evidence" value="ECO:0007669"/>
    <property type="project" value="UniProtKB-KW"/>
</dbReference>
<dbReference type="GO" id="GO:0030170">
    <property type="term" value="F:pyridoxal phosphate binding"/>
    <property type="evidence" value="ECO:0007669"/>
    <property type="project" value="InterPro"/>
</dbReference>
<dbReference type="Gene3D" id="3.40.640.10">
    <property type="entry name" value="Type I PLP-dependent aspartate aminotransferase-like (Major domain)"/>
    <property type="match status" value="1"/>
</dbReference>
<dbReference type="Gene3D" id="3.90.1150.10">
    <property type="entry name" value="Aspartate Aminotransferase, domain 1"/>
    <property type="match status" value="1"/>
</dbReference>
<keyword evidence="4" id="KW-0808">Transferase</keyword>
<dbReference type="PIRSF" id="PIRSF005572">
    <property type="entry name" value="NifS"/>
    <property type="match status" value="1"/>
</dbReference>
<dbReference type="InterPro" id="IPR010969">
    <property type="entry name" value="Cys_dSase-rel_unknwn_funct"/>
</dbReference>
<dbReference type="InterPro" id="IPR010970">
    <property type="entry name" value="Cys_dSase_SufS"/>
</dbReference>
<reference evidence="8 9" key="1">
    <citation type="submission" date="2022-02" db="EMBL/GenBank/DDBJ databases">
        <title>Paenibacillus sp. MBLB1776 Whole Genome Shotgun Sequencing.</title>
        <authorList>
            <person name="Hwang C.Y."/>
            <person name="Cho E.-S."/>
            <person name="Seo M.-J."/>
        </authorList>
    </citation>
    <scope>NUCLEOTIDE SEQUENCE [LARGE SCALE GENOMIC DNA]</scope>
    <source>
        <strain evidence="8 9">MBLB1776</strain>
    </source>
</reference>
<sequence length="385" mass="41434">MKTYYLDHAATSWPKPPEVMKAMNECMELYAANPGRGAHGMGVKASRVLFETRKVLAKLFHVRNPNDICFALNTTMALNLAIKGFVKEGDHVIATGVEHNSVRRPLEFLKKTKGIAVTYLETDEEGHLDLRQVEKAFTSKTRLFVCSHSSNLLGSILPVGEIGALCRARGVKFLVDAAQSAGILPVDVEAMGIDMLAFPGHKGLLGPLGTGGLYIHPELELVPLLHGGTGSQSEAVDQPDVRPDRYESGTQNAVGLAGLKEGVSLILKEGVESIHRREWELTQEMMEGLAGVPGVRCLGPAKGADKTGIVSFVMEGADPSEVAFILDQSFQIAVRAGFHCTPLAHQSAGTAETGAVRASVGYYTTREEVQHLIEAVKQIGGHYAK</sequence>
<evidence type="ECO:0000256" key="3">
    <source>
        <dbReference type="ARBA" id="ARBA00012239"/>
    </source>
</evidence>
<evidence type="ECO:0000256" key="1">
    <source>
        <dbReference type="ARBA" id="ARBA00001933"/>
    </source>
</evidence>